<feature type="region of interest" description="Disordered" evidence="3">
    <location>
        <begin position="374"/>
        <end position="419"/>
    </location>
</feature>
<accession>A0A060XY55</accession>
<dbReference type="PROSITE" id="PS51338">
    <property type="entry name" value="IMD"/>
    <property type="match status" value="1"/>
</dbReference>
<evidence type="ECO:0000259" key="5">
    <source>
        <dbReference type="PROSITE" id="PS51338"/>
    </source>
</evidence>
<dbReference type="Pfam" id="PF08397">
    <property type="entry name" value="IMD"/>
    <property type="match status" value="2"/>
</dbReference>
<dbReference type="SMART" id="SM00326">
    <property type="entry name" value="SH3"/>
    <property type="match status" value="1"/>
</dbReference>
<dbReference type="PROSITE" id="PS50002">
    <property type="entry name" value="SH3"/>
    <property type="match status" value="1"/>
</dbReference>
<dbReference type="STRING" id="8022.A0A060XY55"/>
<evidence type="ECO:0000313" key="7">
    <source>
        <dbReference type="Proteomes" id="UP000193380"/>
    </source>
</evidence>
<dbReference type="Gene3D" id="2.30.30.40">
    <property type="entry name" value="SH3 Domains"/>
    <property type="match status" value="1"/>
</dbReference>
<evidence type="ECO:0000313" key="6">
    <source>
        <dbReference type="EMBL" id="CDQ84396.1"/>
    </source>
</evidence>
<organism evidence="6 7">
    <name type="scientific">Oncorhynchus mykiss</name>
    <name type="common">Rainbow trout</name>
    <name type="synonym">Salmo gairdneri</name>
    <dbReference type="NCBI Taxonomy" id="8022"/>
    <lineage>
        <taxon>Eukaryota</taxon>
        <taxon>Metazoa</taxon>
        <taxon>Chordata</taxon>
        <taxon>Craniata</taxon>
        <taxon>Vertebrata</taxon>
        <taxon>Euteleostomi</taxon>
        <taxon>Actinopterygii</taxon>
        <taxon>Neopterygii</taxon>
        <taxon>Teleostei</taxon>
        <taxon>Protacanthopterygii</taxon>
        <taxon>Salmoniformes</taxon>
        <taxon>Salmonidae</taxon>
        <taxon>Salmoninae</taxon>
        <taxon>Oncorhynchus</taxon>
    </lineage>
</organism>
<feature type="compositionally biased region" description="Gly residues" evidence="3">
    <location>
        <begin position="285"/>
        <end position="294"/>
    </location>
</feature>
<reference evidence="6" key="2">
    <citation type="submission" date="2014-03" db="EMBL/GenBank/DDBJ databases">
        <authorList>
            <person name="Genoscope - CEA"/>
        </authorList>
    </citation>
    <scope>NUCLEOTIDE SEQUENCE</scope>
</reference>
<protein>
    <recommendedName>
        <fullName evidence="8">IMD domain-containing protein</fullName>
    </recommendedName>
</protein>
<evidence type="ECO:0000256" key="1">
    <source>
        <dbReference type="ARBA" id="ARBA00022443"/>
    </source>
</evidence>
<gene>
    <name evidence="6" type="ORF">GSONMT00025640001</name>
</gene>
<dbReference type="GO" id="GO:0051017">
    <property type="term" value="P:actin filament bundle assembly"/>
    <property type="evidence" value="ECO:0007669"/>
    <property type="project" value="TreeGrafter"/>
</dbReference>
<dbReference type="GO" id="GO:0005654">
    <property type="term" value="C:nucleoplasm"/>
    <property type="evidence" value="ECO:0007669"/>
    <property type="project" value="TreeGrafter"/>
</dbReference>
<dbReference type="Gene3D" id="1.20.1270.60">
    <property type="entry name" value="Arfaptin homology (AH) domain/BAR domain"/>
    <property type="match status" value="1"/>
</dbReference>
<dbReference type="PANTHER" id="PTHR14206:SF5">
    <property type="entry name" value="BRAIN-SPECIFIC ANGIOGENESIS INHIBITOR 1-ASSOCIATED PROTEIN 2-LIKE PROTEIN 2"/>
    <property type="match status" value="1"/>
</dbReference>
<name>A0A060XY55_ONCMY</name>
<evidence type="ECO:0008006" key="8">
    <source>
        <dbReference type="Google" id="ProtNLM"/>
    </source>
</evidence>
<feature type="compositionally biased region" description="Pro residues" evidence="3">
    <location>
        <begin position="387"/>
        <end position="396"/>
    </location>
</feature>
<feature type="compositionally biased region" description="Basic and acidic residues" evidence="3">
    <location>
        <begin position="234"/>
        <end position="260"/>
    </location>
</feature>
<dbReference type="InterPro" id="IPR036028">
    <property type="entry name" value="SH3-like_dom_sf"/>
</dbReference>
<dbReference type="AlphaFoldDB" id="A0A060XY55"/>
<dbReference type="PaxDb" id="8022-A0A060XY55"/>
<evidence type="ECO:0000256" key="3">
    <source>
        <dbReference type="SAM" id="MobiDB-lite"/>
    </source>
</evidence>
<feature type="domain" description="IMD" evidence="5">
    <location>
        <begin position="19"/>
        <end position="242"/>
    </location>
</feature>
<feature type="region of interest" description="Disordered" evidence="3">
    <location>
        <begin position="223"/>
        <end position="312"/>
    </location>
</feature>
<evidence type="ECO:0000256" key="2">
    <source>
        <dbReference type="PROSITE-ProRule" id="PRU00192"/>
    </source>
</evidence>
<feature type="compositionally biased region" description="Low complexity" evidence="3">
    <location>
        <begin position="275"/>
        <end position="284"/>
    </location>
</feature>
<feature type="compositionally biased region" description="Basic and acidic residues" evidence="3">
    <location>
        <begin position="408"/>
        <end position="418"/>
    </location>
</feature>
<sequence length="462" mass="51462">MVNIEFLLAASGNTLSVRMSGQNSDQLHRSTLGIYASLMDQFNPSLQKLVSLGNSYMQAFQALAVTSEAYFSTLAKIGEQAFHTMSSRSIGDVLIQISENQKRLTTELEGIFRWFHTEVLQEMNNNVRLDKDYIAGSRRRYEMEVQSQAISLERQLRRGLTEDEYIHFLRESQREALMEEERRYRFLAEKHCGLTQSIIYLMNKTGAGGGLQQIADGWRDQVNATRRPGSRNPSHLDQDNTSRTREEDRGSQWSGKEEQPLGRVPSRGPSPQNIRSRSSSFGESLGLGGGGGGRPMRALVSHPANSSNPTLLPFSRGEVVSVLVQEPRNGWLYGRAESSSRQGWFPAAYVGTLEEAPRSTGSSSSTLRSAHSMDNLLDQSGGSSHGRPPPPPPPPNRQTEMRPITPSMDRRAESHSDNKVMLPGYHISVPSLSLLYRGTNPFATVKLKPTSTDDRSAPRLRR</sequence>
<dbReference type="SUPFAM" id="SSF50044">
    <property type="entry name" value="SH3-domain"/>
    <property type="match status" value="1"/>
</dbReference>
<dbReference type="GO" id="GO:0030838">
    <property type="term" value="P:positive regulation of actin filament polymerization"/>
    <property type="evidence" value="ECO:0007669"/>
    <property type="project" value="TreeGrafter"/>
</dbReference>
<dbReference type="GO" id="GO:0051764">
    <property type="term" value="P:actin crosslink formation"/>
    <property type="evidence" value="ECO:0007669"/>
    <property type="project" value="TreeGrafter"/>
</dbReference>
<feature type="domain" description="SH3" evidence="4">
    <location>
        <begin position="291"/>
        <end position="355"/>
    </location>
</feature>
<dbReference type="GO" id="GO:0007009">
    <property type="term" value="P:plasma membrane organization"/>
    <property type="evidence" value="ECO:0007669"/>
    <property type="project" value="InterPro"/>
</dbReference>
<dbReference type="PANTHER" id="PTHR14206">
    <property type="entry name" value="BRAIN-SPECIFIC ANGIOGENESIS INHIBITOR 1-ASSOCIATED PROTEIN 2"/>
    <property type="match status" value="1"/>
</dbReference>
<dbReference type="InterPro" id="IPR001452">
    <property type="entry name" value="SH3_domain"/>
</dbReference>
<dbReference type="Proteomes" id="UP000193380">
    <property type="component" value="Unassembled WGS sequence"/>
</dbReference>
<dbReference type="InterPro" id="IPR027681">
    <property type="entry name" value="IRSp53/IRTKS/Pinkbar"/>
</dbReference>
<dbReference type="GO" id="GO:0005829">
    <property type="term" value="C:cytosol"/>
    <property type="evidence" value="ECO:0007669"/>
    <property type="project" value="TreeGrafter"/>
</dbReference>
<dbReference type="SUPFAM" id="SSF103657">
    <property type="entry name" value="BAR/IMD domain-like"/>
    <property type="match status" value="1"/>
</dbReference>
<keyword evidence="1 2" id="KW-0728">SH3 domain</keyword>
<dbReference type="Pfam" id="PF14604">
    <property type="entry name" value="SH3_9"/>
    <property type="match status" value="1"/>
</dbReference>
<evidence type="ECO:0000259" key="4">
    <source>
        <dbReference type="PROSITE" id="PS50002"/>
    </source>
</evidence>
<dbReference type="InterPro" id="IPR027267">
    <property type="entry name" value="AH/BAR_dom_sf"/>
</dbReference>
<dbReference type="InterPro" id="IPR013606">
    <property type="entry name" value="I-BAR_dom"/>
</dbReference>
<reference evidence="6" key="1">
    <citation type="journal article" date="2014" name="Nat. Commun.">
        <title>The rainbow trout genome provides novel insights into evolution after whole-genome duplication in vertebrates.</title>
        <authorList>
            <person name="Berthelot C."/>
            <person name="Brunet F."/>
            <person name="Chalopin D."/>
            <person name="Juanchich A."/>
            <person name="Bernard M."/>
            <person name="Noel B."/>
            <person name="Bento P."/>
            <person name="Da Silva C."/>
            <person name="Labadie K."/>
            <person name="Alberti A."/>
            <person name="Aury J.M."/>
            <person name="Louis A."/>
            <person name="Dehais P."/>
            <person name="Bardou P."/>
            <person name="Montfort J."/>
            <person name="Klopp C."/>
            <person name="Cabau C."/>
            <person name="Gaspin C."/>
            <person name="Thorgaard G.H."/>
            <person name="Boussaha M."/>
            <person name="Quillet E."/>
            <person name="Guyomard R."/>
            <person name="Galiana D."/>
            <person name="Bobe J."/>
            <person name="Volff J.N."/>
            <person name="Genet C."/>
            <person name="Wincker P."/>
            <person name="Jaillon O."/>
            <person name="Roest Crollius H."/>
            <person name="Guiguen Y."/>
        </authorList>
    </citation>
    <scope>NUCLEOTIDE SEQUENCE [LARGE SCALE GENOMIC DNA]</scope>
</reference>
<dbReference type="EMBL" id="FR906430">
    <property type="protein sequence ID" value="CDQ84396.1"/>
    <property type="molecule type" value="Genomic_DNA"/>
</dbReference>
<proteinExistence type="predicted"/>